<dbReference type="Pfam" id="PF20431">
    <property type="entry name" value="E_motif"/>
    <property type="match status" value="1"/>
</dbReference>
<feature type="repeat" description="PPR" evidence="3">
    <location>
        <begin position="194"/>
        <end position="228"/>
    </location>
</feature>
<dbReference type="InterPro" id="IPR011990">
    <property type="entry name" value="TPR-like_helical_dom_sf"/>
</dbReference>
<dbReference type="InterPro" id="IPR002885">
    <property type="entry name" value="PPR_rpt"/>
</dbReference>
<dbReference type="PROSITE" id="PS51375">
    <property type="entry name" value="PPR"/>
    <property type="match status" value="3"/>
</dbReference>
<evidence type="ECO:0000256" key="1">
    <source>
        <dbReference type="ARBA" id="ARBA00022737"/>
    </source>
</evidence>
<dbReference type="InterPro" id="IPR046960">
    <property type="entry name" value="PPR_At4g14850-like_plant"/>
</dbReference>
<dbReference type="AlphaFoldDB" id="A0A6V7PBT5"/>
<dbReference type="Pfam" id="PF13041">
    <property type="entry name" value="PPR_2"/>
    <property type="match status" value="2"/>
</dbReference>
<dbReference type="InterPro" id="IPR046848">
    <property type="entry name" value="E_motif"/>
</dbReference>
<dbReference type="SUPFAM" id="SSF48452">
    <property type="entry name" value="TPR-like"/>
    <property type="match status" value="1"/>
</dbReference>
<evidence type="ECO:0000256" key="4">
    <source>
        <dbReference type="SAM" id="MobiDB-lite"/>
    </source>
</evidence>
<dbReference type="FunFam" id="1.25.40.10:FF:000090">
    <property type="entry name" value="Pentatricopeptide repeat-containing protein, chloroplastic"/>
    <property type="match status" value="1"/>
</dbReference>
<gene>
    <name evidence="5" type="ORF">CB5_LOCUS11520</name>
</gene>
<dbReference type="NCBIfam" id="TIGR00756">
    <property type="entry name" value="PPR"/>
    <property type="match status" value="3"/>
</dbReference>
<sequence length="790" mass="87236">MSHSTGAPWPCSSSTPLLLPPPFANPSSSPSSKHPPPPPPPRRQTLAPPPPSPAAPTSSSPPSPSPSPSTAPSPSSASSRPRRRRLERRHLRLPPPPPPRRRPPPLPRHAHLPGSASASAAPDPLTLRLVLNACSNLNDLDLLIQIHSYAIKTSSLHSFSSEITVLYTHLLNLYAKFGLIEVAHKLFDEIPVGDVVAFTSLLARYVESGRQLDALRLYQEIVESDYAEMNAHAYSCALRACVSIRASFEGRQIHAQIVKSNMGSDVFVGTGLVDLYVKCGEMECAMRAFLEIEEPSVVSWNSLMAGDLGGEECFQLFAQMQESGLSPDHVTFACVLRSLKDADLSAITVRQFHGLIVKMDMKLDVFVSTALFEAYIDHGCDDEAQRVLAEMEEKDDATFNVVIQGCLRNGYEAKAVDAFFEALKVSAELRETTVSILLRAIGLYNGTQLHALVIKRGCCNSSSGASVLSSLIRMYAEHQCLDKALRLFEQIHSPDVVQWTSLIAGFSQSGESHEALKLYVRMLSDELGDAPNHYTFSTLLTSCAELGAGEEGKQIHAQITKAGINVSRDKFVSSSLLYMYASCGYIGEASRLFDKMLQRDLASWNAMINSLSQHGYAQKALEMFHELLNKKNMQPNHITYIGVLTACNRGGMVEKGHEYFKSIEKPTIDHYACLIDMFGRAGRLKEAMSFVEEMPFQPNELIWTSLLAASSMHGNIELGEYSAKQLLKLNPKDPGTYVALSNIYAASRRWKDMKEVRRLMESQADRKQAGVSWVRSKKGQKYVFSEDKRS</sequence>
<dbReference type="PANTHER" id="PTHR47926">
    <property type="entry name" value="PENTATRICOPEPTIDE REPEAT-CONTAINING PROTEIN"/>
    <property type="match status" value="1"/>
</dbReference>
<feature type="compositionally biased region" description="Basic residues" evidence="4">
    <location>
        <begin position="99"/>
        <end position="111"/>
    </location>
</feature>
<dbReference type="Pfam" id="PF12854">
    <property type="entry name" value="PPR_1"/>
    <property type="match status" value="1"/>
</dbReference>
<feature type="region of interest" description="Disordered" evidence="4">
    <location>
        <begin position="1"/>
        <end position="119"/>
    </location>
</feature>
<dbReference type="EMBL" id="LR862147">
    <property type="protein sequence ID" value="CAD1828309.1"/>
    <property type="molecule type" value="Genomic_DNA"/>
</dbReference>
<accession>A0A6V7PBT5</accession>
<name>A0A6V7PBT5_ANACO</name>
<keyword evidence="2" id="KW-0809">Transit peptide</keyword>
<dbReference type="Gene3D" id="1.25.40.10">
    <property type="entry name" value="Tetratricopeptide repeat domain"/>
    <property type="match status" value="5"/>
</dbReference>
<evidence type="ECO:0000256" key="2">
    <source>
        <dbReference type="ARBA" id="ARBA00022946"/>
    </source>
</evidence>
<dbReference type="PANTHER" id="PTHR47926:SF533">
    <property type="entry name" value="DYW DOMAIN-CONTAINING PROTEIN"/>
    <property type="match status" value="1"/>
</dbReference>
<dbReference type="GO" id="GO:0003723">
    <property type="term" value="F:RNA binding"/>
    <property type="evidence" value="ECO:0007669"/>
    <property type="project" value="InterPro"/>
</dbReference>
<dbReference type="GO" id="GO:0009451">
    <property type="term" value="P:RNA modification"/>
    <property type="evidence" value="ECO:0007669"/>
    <property type="project" value="InterPro"/>
</dbReference>
<proteinExistence type="predicted"/>
<keyword evidence="1" id="KW-0677">Repeat</keyword>
<organism evidence="5">
    <name type="scientific">Ananas comosus var. bracteatus</name>
    <name type="common">red pineapple</name>
    <dbReference type="NCBI Taxonomy" id="296719"/>
    <lineage>
        <taxon>Eukaryota</taxon>
        <taxon>Viridiplantae</taxon>
        <taxon>Streptophyta</taxon>
        <taxon>Embryophyta</taxon>
        <taxon>Tracheophyta</taxon>
        <taxon>Spermatophyta</taxon>
        <taxon>Magnoliopsida</taxon>
        <taxon>Liliopsida</taxon>
        <taxon>Poales</taxon>
        <taxon>Bromeliaceae</taxon>
        <taxon>Bromelioideae</taxon>
        <taxon>Ananas</taxon>
    </lineage>
</organism>
<feature type="compositionally biased region" description="Low complexity" evidence="4">
    <location>
        <begin position="8"/>
        <end position="17"/>
    </location>
</feature>
<dbReference type="Pfam" id="PF01535">
    <property type="entry name" value="PPR"/>
    <property type="match status" value="4"/>
</dbReference>
<evidence type="ECO:0008006" key="6">
    <source>
        <dbReference type="Google" id="ProtNLM"/>
    </source>
</evidence>
<feature type="compositionally biased region" description="Pro residues" evidence="4">
    <location>
        <begin position="33"/>
        <end position="71"/>
    </location>
</feature>
<reference evidence="5" key="1">
    <citation type="submission" date="2020-07" db="EMBL/GenBank/DDBJ databases">
        <authorList>
            <person name="Lin J."/>
        </authorList>
    </citation>
    <scope>NUCLEOTIDE SEQUENCE</scope>
</reference>
<feature type="repeat" description="PPR" evidence="3">
    <location>
        <begin position="600"/>
        <end position="635"/>
    </location>
</feature>
<protein>
    <recommendedName>
        <fullName evidence="6">Pentatricopeptide repeat-containing protein</fullName>
    </recommendedName>
</protein>
<evidence type="ECO:0000256" key="3">
    <source>
        <dbReference type="PROSITE-ProRule" id="PRU00708"/>
    </source>
</evidence>
<evidence type="ECO:0000313" key="5">
    <source>
        <dbReference type="EMBL" id="CAD1828309.1"/>
    </source>
</evidence>
<feature type="compositionally biased region" description="Basic residues" evidence="4">
    <location>
        <begin position="80"/>
        <end position="92"/>
    </location>
</feature>
<feature type="repeat" description="PPR" evidence="3">
    <location>
        <begin position="495"/>
        <end position="529"/>
    </location>
</feature>